<feature type="region of interest" description="Disordered" evidence="1">
    <location>
        <begin position="483"/>
        <end position="507"/>
    </location>
</feature>
<dbReference type="InterPro" id="IPR029058">
    <property type="entry name" value="AB_hydrolase_fold"/>
</dbReference>
<organism evidence="3 4">
    <name type="scientific">Kaistia geumhonensis</name>
    <dbReference type="NCBI Taxonomy" id="410839"/>
    <lineage>
        <taxon>Bacteria</taxon>
        <taxon>Pseudomonadati</taxon>
        <taxon>Pseudomonadota</taxon>
        <taxon>Alphaproteobacteria</taxon>
        <taxon>Hyphomicrobiales</taxon>
        <taxon>Kaistiaceae</taxon>
        <taxon>Kaistia</taxon>
    </lineage>
</organism>
<dbReference type="Proteomes" id="UP001223743">
    <property type="component" value="Unassembled WGS sequence"/>
</dbReference>
<proteinExistence type="predicted"/>
<dbReference type="EMBL" id="JAUSWJ010000001">
    <property type="protein sequence ID" value="MDQ0514868.1"/>
    <property type="molecule type" value="Genomic_DNA"/>
</dbReference>
<dbReference type="SUPFAM" id="SSF53474">
    <property type="entry name" value="alpha/beta-Hydrolases"/>
    <property type="match status" value="1"/>
</dbReference>
<dbReference type="InterPro" id="IPR051044">
    <property type="entry name" value="MAG_DAG_Lipase"/>
</dbReference>
<dbReference type="GO" id="GO:0016787">
    <property type="term" value="F:hydrolase activity"/>
    <property type="evidence" value="ECO:0007669"/>
    <property type="project" value="UniProtKB-KW"/>
</dbReference>
<sequence>MIMFRRWFTRLLRRALLAVLLVVVTVLGVRIYMVEQGPPLELWHTHVPKELTVAAMDGGTYADYLSAENALFAEVKSAVTDRLEPSERVPFNRYFAGSPVNPERFAVDWNRSFELMPDGEPVGAAVFLHGLTDSPYSLRHLAALYRDNGFVAIGIRLPGHGTVPAGLTTVSWQDWMAAVRLAVREAQAKVGDRPIHLVGYSNGGALAMLYALDAIEQPTLARPARIVLLSSMIGVTGFARFSGLAGLPALLPAFAKAAWLDILPEFNPFKYNSFPVNAARQSYALTMEVQDRLTRLAREGRLAPLAPVLAFQSVLDATVSAHAVVDALFGRLPENGSELVLFDINRHTELGLLFRAQSETRLERLVPPAPRRYRLTVVANRDPSTDEAVARTTEAGSTSETVTPIGARWSPDVYSLSHVALPFPPEDGLYGDQPDPADDFGIHLGTIAAHGERSALIVSLDWLLRMSWNPFFPLIGERVAAGFPAGPPPASNPAEAPPLAAPAPAQP</sequence>
<accession>A0ABU0M1P1</accession>
<dbReference type="RefSeq" id="WP_307288336.1">
    <property type="nucleotide sequence ID" value="NZ_JAPKNF010000001.1"/>
</dbReference>
<name>A0ABU0M1P1_9HYPH</name>
<dbReference type="Pfam" id="PF12697">
    <property type="entry name" value="Abhydrolase_6"/>
    <property type="match status" value="1"/>
</dbReference>
<reference evidence="3 4" key="1">
    <citation type="submission" date="2023-07" db="EMBL/GenBank/DDBJ databases">
        <title>Genomic Encyclopedia of Type Strains, Phase IV (KMG-IV): sequencing the most valuable type-strain genomes for metagenomic binning, comparative biology and taxonomic classification.</title>
        <authorList>
            <person name="Goeker M."/>
        </authorList>
    </citation>
    <scope>NUCLEOTIDE SEQUENCE [LARGE SCALE GENOMIC DNA]</scope>
    <source>
        <strain evidence="3 4">B1-1</strain>
    </source>
</reference>
<evidence type="ECO:0000256" key="1">
    <source>
        <dbReference type="SAM" id="MobiDB-lite"/>
    </source>
</evidence>
<comment type="caution">
    <text evidence="3">The sequence shown here is derived from an EMBL/GenBank/DDBJ whole genome shotgun (WGS) entry which is preliminary data.</text>
</comment>
<dbReference type="PANTHER" id="PTHR11614">
    <property type="entry name" value="PHOSPHOLIPASE-RELATED"/>
    <property type="match status" value="1"/>
</dbReference>
<keyword evidence="4" id="KW-1185">Reference proteome</keyword>
<gene>
    <name evidence="3" type="ORF">QO015_000481</name>
</gene>
<keyword evidence="3" id="KW-0378">Hydrolase</keyword>
<feature type="domain" description="AB hydrolase-1" evidence="2">
    <location>
        <begin position="126"/>
        <end position="306"/>
    </location>
</feature>
<evidence type="ECO:0000313" key="3">
    <source>
        <dbReference type="EMBL" id="MDQ0514868.1"/>
    </source>
</evidence>
<dbReference type="Gene3D" id="3.40.50.1820">
    <property type="entry name" value="alpha/beta hydrolase"/>
    <property type="match status" value="1"/>
</dbReference>
<evidence type="ECO:0000259" key="2">
    <source>
        <dbReference type="Pfam" id="PF12697"/>
    </source>
</evidence>
<feature type="compositionally biased region" description="Pro residues" evidence="1">
    <location>
        <begin position="485"/>
        <end position="507"/>
    </location>
</feature>
<evidence type="ECO:0000313" key="4">
    <source>
        <dbReference type="Proteomes" id="UP001223743"/>
    </source>
</evidence>
<dbReference type="InterPro" id="IPR000073">
    <property type="entry name" value="AB_hydrolase_1"/>
</dbReference>
<protein>
    <submittedName>
        <fullName evidence="3">Alpha-beta hydrolase superfamily lysophospholipase</fullName>
    </submittedName>
</protein>